<name>A0A9N9LVC5_9HELO</name>
<sequence length="715" mass="80691">MKLPLLLFILASLCLIPGNLTSPLNKIPEVRRAADQCQDDPAWRTAVHNGEIGVPDESEVGDNCYYHFSQANLDASGAIDFYEKFTKSLTERDQTFGGFHEWKAAGTIIFQTPNFACGARREGSCNFPTLRDLKGIYGPQNRTVIRRAYFVGQMLERIHEQNRHDQELTKNSFKTAQAFAPFIVKWTIPQSNRADTEACDRITKLVMSLLGRLVNEVMGRIEIFAKELGGDIAAKLTKVMTDAAKNQILMSNFGAGTPGTVARLVYASLLLKGYHDSMAERAHRHHNHVKTPISTQPFCHGLDIPDVNNVNIERLNLEFAEMLDDLLNRIRLAQDILYRRNITEPSLTLLIMRNTNFTELIKQQDADFDSRHTTVVRNLVKQQVGELGSQGHNLQICVHDDKPCEVHKEDPKFKHNSYSDTIFCPYPKTYPYLKCSLGQLRFSATALTDDVWIGGSSLRENIQRFGNDTGMVFDLEALQKEALMAYSIYGNRPVEVPLGDSGFLPIPKVQFGLPVCIMPQAIAEDFTVEPVLHTHARNIPAMCGDWRGNETELFHERMGFQINSPLRNKVFRQDIVPSLFENMHLSSASFFLGLCTNGYHWPPSSGHDHIGNGTHEACDMVATATQNMTYGEGARWFCRDDPEIKKVRDSIDRVAQLTGLAHLPKPIPSLSSRCKALLKMELGTLDEKWYKHYPDGKHYLKLGPPEGWNVTDTWI</sequence>
<feature type="signal peptide" evidence="1">
    <location>
        <begin position="1"/>
        <end position="21"/>
    </location>
</feature>
<evidence type="ECO:0000313" key="3">
    <source>
        <dbReference type="Proteomes" id="UP000701801"/>
    </source>
</evidence>
<dbReference type="Proteomes" id="UP000701801">
    <property type="component" value="Unassembled WGS sequence"/>
</dbReference>
<keyword evidence="1" id="KW-0732">Signal</keyword>
<evidence type="ECO:0000313" key="2">
    <source>
        <dbReference type="EMBL" id="CAG8981905.1"/>
    </source>
</evidence>
<evidence type="ECO:0000256" key="1">
    <source>
        <dbReference type="SAM" id="SignalP"/>
    </source>
</evidence>
<keyword evidence="3" id="KW-1185">Reference proteome</keyword>
<accession>A0A9N9LVC5</accession>
<gene>
    <name evidence="2" type="ORF">HYALB_00009159</name>
</gene>
<protein>
    <submittedName>
        <fullName evidence="2">Uncharacterized protein</fullName>
    </submittedName>
</protein>
<dbReference type="EMBL" id="CAJVRM010000540">
    <property type="protein sequence ID" value="CAG8981905.1"/>
    <property type="molecule type" value="Genomic_DNA"/>
</dbReference>
<proteinExistence type="predicted"/>
<dbReference type="AlphaFoldDB" id="A0A9N9LVC5"/>
<comment type="caution">
    <text evidence="2">The sequence shown here is derived from an EMBL/GenBank/DDBJ whole genome shotgun (WGS) entry which is preliminary data.</text>
</comment>
<organism evidence="2 3">
    <name type="scientific">Hymenoscyphus albidus</name>
    <dbReference type="NCBI Taxonomy" id="595503"/>
    <lineage>
        <taxon>Eukaryota</taxon>
        <taxon>Fungi</taxon>
        <taxon>Dikarya</taxon>
        <taxon>Ascomycota</taxon>
        <taxon>Pezizomycotina</taxon>
        <taxon>Leotiomycetes</taxon>
        <taxon>Helotiales</taxon>
        <taxon>Helotiaceae</taxon>
        <taxon>Hymenoscyphus</taxon>
    </lineage>
</organism>
<dbReference type="OrthoDB" id="3508681at2759"/>
<reference evidence="2" key="1">
    <citation type="submission" date="2021-07" db="EMBL/GenBank/DDBJ databases">
        <authorList>
            <person name="Durling M."/>
        </authorList>
    </citation>
    <scope>NUCLEOTIDE SEQUENCE</scope>
</reference>
<feature type="chain" id="PRO_5040276723" evidence="1">
    <location>
        <begin position="22"/>
        <end position="715"/>
    </location>
</feature>